<dbReference type="InterPro" id="IPR005944">
    <property type="entry name" value="Pro_iminopeptidase"/>
</dbReference>
<evidence type="ECO:0000313" key="11">
    <source>
        <dbReference type="EMBL" id="SNC64812.1"/>
    </source>
</evidence>
<keyword evidence="12" id="KW-1185">Reference proteome</keyword>
<dbReference type="InterPro" id="IPR002410">
    <property type="entry name" value="Peptidase_S33"/>
</dbReference>
<dbReference type="InterPro" id="IPR029058">
    <property type="entry name" value="AB_hydrolase_fold"/>
</dbReference>
<dbReference type="Gene3D" id="3.40.50.1820">
    <property type="entry name" value="alpha/beta hydrolase"/>
    <property type="match status" value="1"/>
</dbReference>
<evidence type="ECO:0000256" key="8">
    <source>
        <dbReference type="PIRNR" id="PIRNR006431"/>
    </source>
</evidence>
<dbReference type="GO" id="GO:0004177">
    <property type="term" value="F:aminopeptidase activity"/>
    <property type="evidence" value="ECO:0007669"/>
    <property type="project" value="UniProtKB-UniRule"/>
</dbReference>
<sequence length="325" mass="35921">MTASEEPVHAGMLDVGRGQLIYWEEWGTAQGVPAVYVHGGPGGTLGTSAYRRQFDLSRTRVIGFEQRGCGRSTPHASDPSTSLQDNDTAHLVADMEVLREHLGIERWIVNGVSWGSTLALAYAVTHPDRVLGVVLFAVTTTSRSEVDWITEGVGTVFPAAWDRFAAHAEQAGIGYQRGQGRIIDAYAHLMESDDPRVRNAASREWALWEDTHISIGAGGFRRDPRWDDEAFRIAFFRLTAHYWSHDGFVQPPILDQGERLAGIPATLIHGRRDISSPVITPWRLHRAWPGSQLILDEGDGHGGATMVEHWRAANEALVAQHSRPL</sequence>
<feature type="active site" evidence="9">
    <location>
        <position position="273"/>
    </location>
</feature>
<dbReference type="RefSeq" id="WP_088818069.1">
    <property type="nucleotide sequence ID" value="NZ_FYEZ01000001.1"/>
</dbReference>
<evidence type="ECO:0000256" key="1">
    <source>
        <dbReference type="ARBA" id="ARBA00001585"/>
    </source>
</evidence>
<dbReference type="InterPro" id="IPR000073">
    <property type="entry name" value="AB_hydrolase_1"/>
</dbReference>
<evidence type="ECO:0000256" key="5">
    <source>
        <dbReference type="ARBA" id="ARBA00022490"/>
    </source>
</evidence>
<comment type="similarity">
    <text evidence="3 8">Belongs to the peptidase S33 family.</text>
</comment>
<evidence type="ECO:0000313" key="12">
    <source>
        <dbReference type="Proteomes" id="UP000198122"/>
    </source>
</evidence>
<keyword evidence="4 8" id="KW-0031">Aminopeptidase</keyword>
<dbReference type="PANTHER" id="PTHR43722:SF1">
    <property type="entry name" value="PROLINE IMINOPEPTIDASE"/>
    <property type="match status" value="1"/>
</dbReference>
<keyword evidence="6 8" id="KW-0645">Protease</keyword>
<organism evidence="11 12">
    <name type="scientific">Kytococcus aerolatus</name>
    <dbReference type="NCBI Taxonomy" id="592308"/>
    <lineage>
        <taxon>Bacteria</taxon>
        <taxon>Bacillati</taxon>
        <taxon>Actinomycetota</taxon>
        <taxon>Actinomycetes</taxon>
        <taxon>Micrococcales</taxon>
        <taxon>Kytococcaceae</taxon>
        <taxon>Kytococcus</taxon>
    </lineage>
</organism>
<dbReference type="Pfam" id="PF00561">
    <property type="entry name" value="Abhydrolase_1"/>
    <property type="match status" value="1"/>
</dbReference>
<evidence type="ECO:0000259" key="10">
    <source>
        <dbReference type="Pfam" id="PF00561"/>
    </source>
</evidence>
<dbReference type="Proteomes" id="UP000198122">
    <property type="component" value="Unassembled WGS sequence"/>
</dbReference>
<dbReference type="OrthoDB" id="9796770at2"/>
<dbReference type="PRINTS" id="PR00793">
    <property type="entry name" value="PROAMNOPTASE"/>
</dbReference>
<dbReference type="EMBL" id="FYEZ01000001">
    <property type="protein sequence ID" value="SNC64812.1"/>
    <property type="molecule type" value="Genomic_DNA"/>
</dbReference>
<dbReference type="AlphaFoldDB" id="A0A212TFL3"/>
<keyword evidence="5 8" id="KW-0963">Cytoplasm</keyword>
<dbReference type="GO" id="GO:0006508">
    <property type="term" value="P:proteolysis"/>
    <property type="evidence" value="ECO:0007669"/>
    <property type="project" value="UniProtKB-KW"/>
</dbReference>
<dbReference type="EC" id="3.4.11.5" evidence="8"/>
<evidence type="ECO:0000256" key="6">
    <source>
        <dbReference type="ARBA" id="ARBA00022670"/>
    </source>
</evidence>
<comment type="subcellular location">
    <subcellularLocation>
        <location evidence="2 8">Cytoplasm</location>
    </subcellularLocation>
</comment>
<keyword evidence="7 8" id="KW-0378">Hydrolase</keyword>
<name>A0A212TFL3_9MICO</name>
<feature type="active site" description="Nucleophile" evidence="9">
    <location>
        <position position="113"/>
    </location>
</feature>
<dbReference type="GO" id="GO:0005737">
    <property type="term" value="C:cytoplasm"/>
    <property type="evidence" value="ECO:0007669"/>
    <property type="project" value="UniProtKB-SubCell"/>
</dbReference>
<dbReference type="PANTHER" id="PTHR43722">
    <property type="entry name" value="PROLINE IMINOPEPTIDASE"/>
    <property type="match status" value="1"/>
</dbReference>
<accession>A0A212TFL3</accession>
<evidence type="ECO:0000256" key="2">
    <source>
        <dbReference type="ARBA" id="ARBA00004496"/>
    </source>
</evidence>
<protein>
    <recommendedName>
        <fullName evidence="8">Proline iminopeptidase</fullName>
        <shortName evidence="8">PIP</shortName>
        <ecNumber evidence="8">3.4.11.5</ecNumber>
    </recommendedName>
    <alternativeName>
        <fullName evidence="8">Prolyl aminopeptidase</fullName>
    </alternativeName>
</protein>
<gene>
    <name evidence="11" type="ORF">SAMN05445756_1190</name>
</gene>
<dbReference type="SUPFAM" id="SSF53474">
    <property type="entry name" value="alpha/beta-Hydrolases"/>
    <property type="match status" value="1"/>
</dbReference>
<proteinExistence type="inferred from homology"/>
<comment type="catalytic activity">
    <reaction evidence="1 8">
        <text>Release of N-terminal proline from a peptide.</text>
        <dbReference type="EC" id="3.4.11.5"/>
    </reaction>
</comment>
<evidence type="ECO:0000256" key="9">
    <source>
        <dbReference type="PIRSR" id="PIRSR006431-1"/>
    </source>
</evidence>
<reference evidence="11 12" key="1">
    <citation type="submission" date="2017-06" db="EMBL/GenBank/DDBJ databases">
        <authorList>
            <person name="Kim H.J."/>
            <person name="Triplett B.A."/>
        </authorList>
    </citation>
    <scope>NUCLEOTIDE SEQUENCE [LARGE SCALE GENOMIC DNA]</scope>
    <source>
        <strain evidence="11 12">DSM 22179</strain>
    </source>
</reference>
<evidence type="ECO:0000256" key="3">
    <source>
        <dbReference type="ARBA" id="ARBA00010088"/>
    </source>
</evidence>
<dbReference type="PIRSF" id="PIRSF006431">
    <property type="entry name" value="Pept_S33"/>
    <property type="match status" value="1"/>
</dbReference>
<evidence type="ECO:0000256" key="4">
    <source>
        <dbReference type="ARBA" id="ARBA00022438"/>
    </source>
</evidence>
<evidence type="ECO:0000256" key="7">
    <source>
        <dbReference type="ARBA" id="ARBA00022801"/>
    </source>
</evidence>
<feature type="active site" description="Proton donor" evidence="9">
    <location>
        <position position="301"/>
    </location>
</feature>
<feature type="domain" description="AB hydrolase-1" evidence="10">
    <location>
        <begin position="35"/>
        <end position="301"/>
    </location>
</feature>